<evidence type="ECO:0000259" key="1">
    <source>
        <dbReference type="Pfam" id="PF23500"/>
    </source>
</evidence>
<dbReference type="Proteomes" id="UP000239907">
    <property type="component" value="Unassembled WGS sequence"/>
</dbReference>
<feature type="domain" description="DUF7133" evidence="1">
    <location>
        <begin position="54"/>
        <end position="133"/>
    </location>
</feature>
<dbReference type="SUPFAM" id="SSF63829">
    <property type="entry name" value="Calcium-dependent phosphotriesterase"/>
    <property type="match status" value="1"/>
</dbReference>
<comment type="caution">
    <text evidence="2">The sequence shown here is derived from an EMBL/GenBank/DDBJ whole genome shotgun (WGS) entry which is preliminary data.</text>
</comment>
<keyword evidence="3" id="KW-1185">Reference proteome</keyword>
<proteinExistence type="predicted"/>
<dbReference type="EMBL" id="MQWA01000001">
    <property type="protein sequence ID" value="PQJ30095.1"/>
    <property type="molecule type" value="Genomic_DNA"/>
</dbReference>
<dbReference type="Pfam" id="PF23500">
    <property type="entry name" value="DUF7133"/>
    <property type="match status" value="1"/>
</dbReference>
<evidence type="ECO:0000313" key="3">
    <source>
        <dbReference type="Proteomes" id="UP000239907"/>
    </source>
</evidence>
<name>A0A2S7U510_9BACT</name>
<accession>A0A2S7U510</accession>
<protein>
    <recommendedName>
        <fullName evidence="1">DUF7133 domain-containing protein</fullName>
    </recommendedName>
</protein>
<dbReference type="PANTHER" id="PTHR33546:SF1">
    <property type="entry name" value="LARGE, MULTIFUNCTIONAL SECRETED PROTEIN"/>
    <property type="match status" value="1"/>
</dbReference>
<organism evidence="2 3">
    <name type="scientific">Rubritalea profundi</name>
    <dbReference type="NCBI Taxonomy" id="1658618"/>
    <lineage>
        <taxon>Bacteria</taxon>
        <taxon>Pseudomonadati</taxon>
        <taxon>Verrucomicrobiota</taxon>
        <taxon>Verrucomicrobiia</taxon>
        <taxon>Verrucomicrobiales</taxon>
        <taxon>Rubritaleaceae</taxon>
        <taxon>Rubritalea</taxon>
    </lineage>
</organism>
<sequence>MAAETWSDICDYSKLPLPSGIDPQIGALGLLPNGNIIAAFHRGEVMVLEGGKWKLWASGLHEPLGMHVENDGSIVVVQRAELTKISDTDANGVADTYQSLSSGWGMTGNYHEFAFGAAKAPDGDFYVALGTGSNNGGTRPEIRGAWNDAGGITHESTKPTWTGKREKSLPRMFARVPYRGFVIKINPKSGEITPVASGLRTPHGVHVNEAGELFINDNQGDWLGSSKLYKIEQGKFYGHADSLIWMDGWDRGTPSELAGEELDKLRTKSLCFLPQGDLANSPTQILTLPEDGFGPYGGDLIMGEMNQARLVRFLPDEVNGKDQGAVMKFMEHPELGMGNAKLALAADDTIYVGKTHLSWAGDQGIVALKYNSTPHLAIDKIEMTKSGFRVTLNEAADATDIAVKAVRYGLHYHKKYGSPKVDETSLGTKSINVDEAVIEFDFASEMVPKQIYDITLTGVKSDELGKLIEPRFFYTAHEVYTK</sequence>
<evidence type="ECO:0000313" key="2">
    <source>
        <dbReference type="EMBL" id="PQJ30095.1"/>
    </source>
</evidence>
<dbReference type="Gene3D" id="2.120.10.30">
    <property type="entry name" value="TolB, C-terminal domain"/>
    <property type="match status" value="1"/>
</dbReference>
<reference evidence="2 3" key="1">
    <citation type="submission" date="2016-12" db="EMBL/GenBank/DDBJ databases">
        <title>Study of bacterial adaptation to deep sea.</title>
        <authorList>
            <person name="Song J."/>
            <person name="Yoshizawa S."/>
            <person name="Kogure K."/>
        </authorList>
    </citation>
    <scope>NUCLEOTIDE SEQUENCE [LARGE SCALE GENOMIC DNA]</scope>
    <source>
        <strain evidence="2 3">SAORIC-165</strain>
    </source>
</reference>
<gene>
    <name evidence="2" type="ORF">BSZ32_17490</name>
</gene>
<dbReference type="InterPro" id="IPR055557">
    <property type="entry name" value="DUF7133"/>
</dbReference>
<dbReference type="AlphaFoldDB" id="A0A2S7U510"/>
<dbReference type="InterPro" id="IPR011042">
    <property type="entry name" value="6-blade_b-propeller_TolB-like"/>
</dbReference>
<dbReference type="PANTHER" id="PTHR33546">
    <property type="entry name" value="LARGE, MULTIFUNCTIONAL SECRETED PROTEIN-RELATED"/>
    <property type="match status" value="1"/>
</dbReference>